<dbReference type="GO" id="GO:0016459">
    <property type="term" value="C:myosin complex"/>
    <property type="evidence" value="ECO:0007669"/>
    <property type="project" value="TreeGrafter"/>
</dbReference>
<gene>
    <name evidence="2" type="ORF">F2P81_024134</name>
</gene>
<dbReference type="InterPro" id="IPR028192">
    <property type="entry name" value="BMF"/>
</dbReference>
<dbReference type="PANTHER" id="PTHR32014:SF3">
    <property type="entry name" value="BCL2-MODIFYING FACTOR 2"/>
    <property type="match status" value="1"/>
</dbReference>
<feature type="region of interest" description="Disordered" evidence="1">
    <location>
        <begin position="297"/>
        <end position="323"/>
    </location>
</feature>
<dbReference type="Proteomes" id="UP000438429">
    <property type="component" value="Unassembled WGS sequence"/>
</dbReference>
<organism evidence="2 3">
    <name type="scientific">Scophthalmus maximus</name>
    <name type="common">Turbot</name>
    <name type="synonym">Psetta maxima</name>
    <dbReference type="NCBI Taxonomy" id="52904"/>
    <lineage>
        <taxon>Eukaryota</taxon>
        <taxon>Metazoa</taxon>
        <taxon>Chordata</taxon>
        <taxon>Craniata</taxon>
        <taxon>Vertebrata</taxon>
        <taxon>Euteleostomi</taxon>
        <taxon>Actinopterygii</taxon>
        <taxon>Neopterygii</taxon>
        <taxon>Teleostei</taxon>
        <taxon>Neoteleostei</taxon>
        <taxon>Acanthomorphata</taxon>
        <taxon>Carangaria</taxon>
        <taxon>Pleuronectiformes</taxon>
        <taxon>Pleuronectoidei</taxon>
        <taxon>Scophthalmidae</taxon>
        <taxon>Scophthalmus</taxon>
    </lineage>
</organism>
<evidence type="ECO:0000313" key="3">
    <source>
        <dbReference type="Proteomes" id="UP000438429"/>
    </source>
</evidence>
<dbReference type="Pfam" id="PF15185">
    <property type="entry name" value="BMF"/>
    <property type="match status" value="1"/>
</dbReference>
<dbReference type="EMBL" id="VEVO01000022">
    <property type="protein sequence ID" value="KAF0023504.1"/>
    <property type="molecule type" value="Genomic_DNA"/>
</dbReference>
<evidence type="ECO:0000256" key="1">
    <source>
        <dbReference type="SAM" id="MobiDB-lite"/>
    </source>
</evidence>
<dbReference type="AlphaFoldDB" id="A0A6A4RYM0"/>
<dbReference type="GO" id="GO:0043065">
    <property type="term" value="P:positive regulation of apoptotic process"/>
    <property type="evidence" value="ECO:0007669"/>
    <property type="project" value="TreeGrafter"/>
</dbReference>
<feature type="compositionally biased region" description="Acidic residues" evidence="1">
    <location>
        <begin position="307"/>
        <end position="323"/>
    </location>
</feature>
<dbReference type="PANTHER" id="PTHR32014">
    <property type="entry name" value="BCL-2-MODIFYING FACTOR"/>
    <property type="match status" value="1"/>
</dbReference>
<comment type="caution">
    <text evidence="2">The sequence shown here is derived from an EMBL/GenBank/DDBJ whole genome shotgun (WGS) entry which is preliminary data.</text>
</comment>
<sequence>MSFSSYKISCQGGIQFINAEQYLELIDSADCELQECVGQQKQVVLATENRIFSSIKFICGNGIISQQRFTNFNKAAAEGHGMAFSVVYHSRKMLEYGASRCVACVACSSATALMRGALPSDEMGKVSSDLQRHRKREPIAVLLPSERGANEVLRKRCDIFEEELYKSRDEELHEHMLGPQETRHQTLVKIPPVTTERALAGGSLPLRRRMDDEEEDMSQPISQLWGSSFRDIKYEDQARPIAAGQALAAVTAAVPASQSHNNNSIGINMPPCSLHWQPRIPFHGSAGLRSHFPAQFEPMEDRGERQNEEEEEEAEGRGEEDERMAERAEEHAGVSVEAQIGRKLREIGDKFQQDHVELLFSALDSSQTAAIELAMMFTLFRSRLHIVVLLMQRLYDDDQTTIPPGATRGARKLSVVLFE</sequence>
<reference evidence="2 3" key="1">
    <citation type="submission" date="2019-06" db="EMBL/GenBank/DDBJ databases">
        <title>Draft genomes of female and male turbot (Scophthalmus maximus).</title>
        <authorList>
            <person name="Xu H."/>
            <person name="Xu X.-W."/>
            <person name="Shao C."/>
            <person name="Chen S."/>
        </authorList>
    </citation>
    <scope>NUCLEOTIDE SEQUENCE [LARGE SCALE GENOMIC DNA]</scope>
    <source>
        <strain evidence="2">Ysfricsl-2016a</strain>
        <tissue evidence="2">Blood</tissue>
    </source>
</reference>
<evidence type="ECO:0000313" key="2">
    <source>
        <dbReference type="EMBL" id="KAF0023504.1"/>
    </source>
</evidence>
<protein>
    <submittedName>
        <fullName evidence="2">Uncharacterized protein</fullName>
    </submittedName>
</protein>
<proteinExistence type="predicted"/>
<dbReference type="GO" id="GO:0010507">
    <property type="term" value="P:negative regulation of autophagy"/>
    <property type="evidence" value="ECO:0007669"/>
    <property type="project" value="TreeGrafter"/>
</dbReference>
<name>A0A6A4RYM0_SCOMX</name>
<dbReference type="GO" id="GO:0006915">
    <property type="term" value="P:apoptotic process"/>
    <property type="evidence" value="ECO:0007669"/>
    <property type="project" value="InterPro"/>
</dbReference>
<accession>A0A6A4RYM0</accession>